<keyword evidence="3" id="KW-1185">Reference proteome</keyword>
<accession>A0A9R1VXX4</accession>
<reference evidence="2 3" key="1">
    <citation type="journal article" date="2017" name="Nat. Commun.">
        <title>Genome assembly with in vitro proximity ligation data and whole-genome triplication in lettuce.</title>
        <authorList>
            <person name="Reyes-Chin-Wo S."/>
            <person name="Wang Z."/>
            <person name="Yang X."/>
            <person name="Kozik A."/>
            <person name="Arikit S."/>
            <person name="Song C."/>
            <person name="Xia L."/>
            <person name="Froenicke L."/>
            <person name="Lavelle D.O."/>
            <person name="Truco M.J."/>
            <person name="Xia R."/>
            <person name="Zhu S."/>
            <person name="Xu C."/>
            <person name="Xu H."/>
            <person name="Xu X."/>
            <person name="Cox K."/>
            <person name="Korf I."/>
            <person name="Meyers B.C."/>
            <person name="Michelmore R.W."/>
        </authorList>
    </citation>
    <scope>NUCLEOTIDE SEQUENCE [LARGE SCALE GENOMIC DNA]</scope>
    <source>
        <strain evidence="3">cv. Salinas</strain>
        <tissue evidence="2">Seedlings</tissue>
    </source>
</reference>
<dbReference type="EMBL" id="NBSK02000004">
    <property type="protein sequence ID" value="KAJ0213584.1"/>
    <property type="molecule type" value="Genomic_DNA"/>
</dbReference>
<dbReference type="Proteomes" id="UP000235145">
    <property type="component" value="Unassembled WGS sequence"/>
</dbReference>
<dbReference type="AlphaFoldDB" id="A0A9R1VXX4"/>
<dbReference type="InterPro" id="IPR043128">
    <property type="entry name" value="Rev_trsase/Diguanyl_cyclase"/>
</dbReference>
<feature type="region of interest" description="Disordered" evidence="1">
    <location>
        <begin position="1"/>
        <end position="29"/>
    </location>
</feature>
<name>A0A9R1VXX4_LACSA</name>
<evidence type="ECO:0000313" key="2">
    <source>
        <dbReference type="EMBL" id="KAJ0213584.1"/>
    </source>
</evidence>
<evidence type="ECO:0000313" key="3">
    <source>
        <dbReference type="Proteomes" id="UP000235145"/>
    </source>
</evidence>
<proteinExistence type="predicted"/>
<gene>
    <name evidence="2" type="ORF">LSAT_V11C400160510</name>
</gene>
<organism evidence="2 3">
    <name type="scientific">Lactuca sativa</name>
    <name type="common">Garden lettuce</name>
    <dbReference type="NCBI Taxonomy" id="4236"/>
    <lineage>
        <taxon>Eukaryota</taxon>
        <taxon>Viridiplantae</taxon>
        <taxon>Streptophyta</taxon>
        <taxon>Embryophyta</taxon>
        <taxon>Tracheophyta</taxon>
        <taxon>Spermatophyta</taxon>
        <taxon>Magnoliopsida</taxon>
        <taxon>eudicotyledons</taxon>
        <taxon>Gunneridae</taxon>
        <taxon>Pentapetalae</taxon>
        <taxon>asterids</taxon>
        <taxon>campanulids</taxon>
        <taxon>Asterales</taxon>
        <taxon>Asteraceae</taxon>
        <taxon>Cichorioideae</taxon>
        <taxon>Cichorieae</taxon>
        <taxon>Lactucinae</taxon>
        <taxon>Lactuca</taxon>
    </lineage>
</organism>
<feature type="compositionally biased region" description="Polar residues" evidence="1">
    <location>
        <begin position="1"/>
        <end position="15"/>
    </location>
</feature>
<dbReference type="InterPro" id="IPR043502">
    <property type="entry name" value="DNA/RNA_pol_sf"/>
</dbReference>
<evidence type="ECO:0000256" key="1">
    <source>
        <dbReference type="SAM" id="MobiDB-lite"/>
    </source>
</evidence>
<evidence type="ECO:0008006" key="4">
    <source>
        <dbReference type="Google" id="ProtNLM"/>
    </source>
</evidence>
<dbReference type="SUPFAM" id="SSF56672">
    <property type="entry name" value="DNA/RNA polymerases"/>
    <property type="match status" value="1"/>
</dbReference>
<comment type="caution">
    <text evidence="2">The sequence shown here is derived from an EMBL/GenBank/DDBJ whole genome shotgun (WGS) entry which is preliminary data.</text>
</comment>
<sequence>MQSTTGLNSAQSHQNPGVPRVEKSSQPQGRLTTLGRFIAKSVGKSTSLYQKLKGCIDKKQFNWTDKADAALKLLKDALQQLPTLACPLPGETLQMYLAPSKEAISSMLAVERGGKQVPIHFLAAP</sequence>
<protein>
    <recommendedName>
        <fullName evidence="4">Reverse transcriptase/retrotransposon-derived protein RNase H-like domain-containing protein</fullName>
    </recommendedName>
</protein>
<dbReference type="Gene3D" id="3.30.70.270">
    <property type="match status" value="1"/>
</dbReference>